<keyword evidence="2 5" id="KW-0812">Transmembrane</keyword>
<feature type="transmembrane region" description="Helical" evidence="5">
    <location>
        <begin position="16"/>
        <end position="34"/>
    </location>
</feature>
<dbReference type="Proteomes" id="UP001501586">
    <property type="component" value="Unassembled WGS sequence"/>
</dbReference>
<evidence type="ECO:0000256" key="3">
    <source>
        <dbReference type="ARBA" id="ARBA00022989"/>
    </source>
</evidence>
<evidence type="ECO:0000256" key="1">
    <source>
        <dbReference type="ARBA" id="ARBA00004127"/>
    </source>
</evidence>
<feature type="transmembrane region" description="Helical" evidence="5">
    <location>
        <begin position="41"/>
        <end position="60"/>
    </location>
</feature>
<comment type="subcellular location">
    <subcellularLocation>
        <location evidence="1">Endomembrane system</location>
        <topology evidence="1">Multi-pass membrane protein</topology>
    </subcellularLocation>
</comment>
<dbReference type="InterPro" id="IPR003807">
    <property type="entry name" value="DUF202"/>
</dbReference>
<accession>A0ABP8EJ31</accession>
<name>A0ABP8EJ31_9MICO</name>
<evidence type="ECO:0000256" key="5">
    <source>
        <dbReference type="SAM" id="Phobius"/>
    </source>
</evidence>
<evidence type="ECO:0000259" key="6">
    <source>
        <dbReference type="Pfam" id="PF02656"/>
    </source>
</evidence>
<dbReference type="EMBL" id="BAABAZ010000005">
    <property type="protein sequence ID" value="GAA4283971.1"/>
    <property type="molecule type" value="Genomic_DNA"/>
</dbReference>
<protein>
    <submittedName>
        <fullName evidence="7">DUF202 domain-containing protein</fullName>
    </submittedName>
</protein>
<dbReference type="Pfam" id="PF02656">
    <property type="entry name" value="DUF202"/>
    <property type="match status" value="1"/>
</dbReference>
<keyword evidence="4 5" id="KW-0472">Membrane</keyword>
<sequence>MTRLHSDPGLQPERTALSWARTTVAFLVTSAIFLRWLPHYGLLSLVPTMLAAVAALAIYLPQRRRYAQHSRELEHGGLQADPVAVIWMTAVPVVLGACGLVLMASALSEQLSRMR</sequence>
<evidence type="ECO:0000313" key="7">
    <source>
        <dbReference type="EMBL" id="GAA4283971.1"/>
    </source>
</evidence>
<gene>
    <name evidence="7" type="ORF">GCM10022261_15020</name>
</gene>
<keyword evidence="3 5" id="KW-1133">Transmembrane helix</keyword>
<proteinExistence type="predicted"/>
<organism evidence="7 8">
    <name type="scientific">Brevibacterium daeguense</name>
    <dbReference type="NCBI Taxonomy" id="909936"/>
    <lineage>
        <taxon>Bacteria</taxon>
        <taxon>Bacillati</taxon>
        <taxon>Actinomycetota</taxon>
        <taxon>Actinomycetes</taxon>
        <taxon>Micrococcales</taxon>
        <taxon>Brevibacteriaceae</taxon>
        <taxon>Brevibacterium</taxon>
    </lineage>
</organism>
<evidence type="ECO:0000256" key="4">
    <source>
        <dbReference type="ARBA" id="ARBA00023136"/>
    </source>
</evidence>
<dbReference type="RefSeq" id="WP_236864045.1">
    <property type="nucleotide sequence ID" value="NZ_BAABAZ010000005.1"/>
</dbReference>
<keyword evidence="8" id="KW-1185">Reference proteome</keyword>
<feature type="transmembrane region" description="Helical" evidence="5">
    <location>
        <begin position="84"/>
        <end position="107"/>
    </location>
</feature>
<evidence type="ECO:0000313" key="8">
    <source>
        <dbReference type="Proteomes" id="UP001501586"/>
    </source>
</evidence>
<reference evidence="8" key="1">
    <citation type="journal article" date="2019" name="Int. J. Syst. Evol. Microbiol.">
        <title>The Global Catalogue of Microorganisms (GCM) 10K type strain sequencing project: providing services to taxonomists for standard genome sequencing and annotation.</title>
        <authorList>
            <consortium name="The Broad Institute Genomics Platform"/>
            <consortium name="The Broad Institute Genome Sequencing Center for Infectious Disease"/>
            <person name="Wu L."/>
            <person name="Ma J."/>
        </authorList>
    </citation>
    <scope>NUCLEOTIDE SEQUENCE [LARGE SCALE GENOMIC DNA]</scope>
    <source>
        <strain evidence="8">JCM 17458</strain>
    </source>
</reference>
<feature type="domain" description="DUF202" evidence="6">
    <location>
        <begin position="7"/>
        <end position="71"/>
    </location>
</feature>
<comment type="caution">
    <text evidence="7">The sequence shown here is derived from an EMBL/GenBank/DDBJ whole genome shotgun (WGS) entry which is preliminary data.</text>
</comment>
<evidence type="ECO:0000256" key="2">
    <source>
        <dbReference type="ARBA" id="ARBA00022692"/>
    </source>
</evidence>